<dbReference type="PANTHER" id="PTHR22916:SF3">
    <property type="entry name" value="UDP-GLCNAC:BETAGAL BETA-1,3-N-ACETYLGLUCOSAMINYLTRANSFERASE-LIKE PROTEIN 1"/>
    <property type="match status" value="1"/>
</dbReference>
<evidence type="ECO:0000259" key="1">
    <source>
        <dbReference type="Pfam" id="PF00535"/>
    </source>
</evidence>
<dbReference type="Gene3D" id="3.90.550.10">
    <property type="entry name" value="Spore Coat Polysaccharide Biosynthesis Protein SpsA, Chain A"/>
    <property type="match status" value="1"/>
</dbReference>
<evidence type="ECO:0000313" key="2">
    <source>
        <dbReference type="EMBL" id="MET8433321.1"/>
    </source>
</evidence>
<keyword evidence="2" id="KW-0328">Glycosyltransferase</keyword>
<dbReference type="EC" id="2.4.-.-" evidence="2"/>
<dbReference type="RefSeq" id="WP_356709383.1">
    <property type="nucleotide sequence ID" value="NZ_JBEXIP010000006.1"/>
</dbReference>
<gene>
    <name evidence="2" type="ORF">ABZV61_11025</name>
</gene>
<name>A0ABV2U786_9ACTN</name>
<feature type="domain" description="Glycosyltransferase 2-like" evidence="1">
    <location>
        <begin position="11"/>
        <end position="157"/>
    </location>
</feature>
<keyword evidence="2" id="KW-0808">Transferase</keyword>
<dbReference type="InterPro" id="IPR029044">
    <property type="entry name" value="Nucleotide-diphossugar_trans"/>
</dbReference>
<organism evidence="2 3">
    <name type="scientific">Streptomyces sp. 900116325</name>
    <dbReference type="NCBI Taxonomy" id="3154295"/>
    <lineage>
        <taxon>Bacteria</taxon>
        <taxon>Bacillati</taxon>
        <taxon>Actinomycetota</taxon>
        <taxon>Actinomycetes</taxon>
        <taxon>Kitasatosporales</taxon>
        <taxon>Streptomycetaceae</taxon>
        <taxon>Streptomyces</taxon>
    </lineage>
</organism>
<protein>
    <submittedName>
        <fullName evidence="2">Glycosyltransferase</fullName>
        <ecNumber evidence="2">2.4.-.-</ecNumber>
    </submittedName>
</protein>
<sequence>MTAGSAPTPISVLLPMYNGEAYLAEQVRSILDQEGVDVRLFIIDDCSHDGSLALADWLASEDKRITVLENSKNRGLIGTLDRLLSLVKTPYFSLSDQDDIWDPGKLRTSIDFLESNGHELVYSDVRIVDEAGREQTSSYLTSRKIRPIEGRDPVPFVFRNPAAGHTIVARREVAERARPMPSDLVFHEAWLVAAACSRGSVGFVSDGPLGSYRVHASNVVGLTDGGILQKALRILRNRANLTRRERIRAGAVRSLARVDPALSEVAACYAATGLKRLTYIPRHVRFLLIRNRQAGLRSVAVEAAAYAFGAFAARGTTEERRVGNGTANRSALSRFRC</sequence>
<comment type="caution">
    <text evidence="2">The sequence shown here is derived from an EMBL/GenBank/DDBJ whole genome shotgun (WGS) entry which is preliminary data.</text>
</comment>
<accession>A0ABV2U786</accession>
<evidence type="ECO:0000313" key="3">
    <source>
        <dbReference type="Proteomes" id="UP001550044"/>
    </source>
</evidence>
<dbReference type="Pfam" id="PF00535">
    <property type="entry name" value="Glycos_transf_2"/>
    <property type="match status" value="1"/>
</dbReference>
<dbReference type="Proteomes" id="UP001550044">
    <property type="component" value="Unassembled WGS sequence"/>
</dbReference>
<reference evidence="2 3" key="1">
    <citation type="submission" date="2024-06" db="EMBL/GenBank/DDBJ databases">
        <title>The Natural Products Discovery Center: Release of the First 8490 Sequenced Strains for Exploring Actinobacteria Biosynthetic Diversity.</title>
        <authorList>
            <person name="Kalkreuter E."/>
            <person name="Kautsar S.A."/>
            <person name="Yang D."/>
            <person name="Bader C.D."/>
            <person name="Teijaro C.N."/>
            <person name="Fluegel L."/>
            <person name="Davis C.M."/>
            <person name="Simpson J.R."/>
            <person name="Lauterbach L."/>
            <person name="Steele A.D."/>
            <person name="Gui C."/>
            <person name="Meng S."/>
            <person name="Li G."/>
            <person name="Viehrig K."/>
            <person name="Ye F."/>
            <person name="Su P."/>
            <person name="Kiefer A.F."/>
            <person name="Nichols A."/>
            <person name="Cepeda A.J."/>
            <person name="Yan W."/>
            <person name="Fan B."/>
            <person name="Jiang Y."/>
            <person name="Adhikari A."/>
            <person name="Zheng C.-J."/>
            <person name="Schuster L."/>
            <person name="Cowan T.M."/>
            <person name="Smanski M.J."/>
            <person name="Chevrette M.G."/>
            <person name="De Carvalho L.P.S."/>
            <person name="Shen B."/>
        </authorList>
    </citation>
    <scope>NUCLEOTIDE SEQUENCE [LARGE SCALE GENOMIC DNA]</scope>
    <source>
        <strain evidence="2 3">NPDC005137</strain>
    </source>
</reference>
<dbReference type="GO" id="GO:0016757">
    <property type="term" value="F:glycosyltransferase activity"/>
    <property type="evidence" value="ECO:0007669"/>
    <property type="project" value="UniProtKB-KW"/>
</dbReference>
<dbReference type="EMBL" id="JBEXIP010000006">
    <property type="protein sequence ID" value="MET8433321.1"/>
    <property type="molecule type" value="Genomic_DNA"/>
</dbReference>
<dbReference type="InterPro" id="IPR001173">
    <property type="entry name" value="Glyco_trans_2-like"/>
</dbReference>
<dbReference type="SUPFAM" id="SSF53448">
    <property type="entry name" value="Nucleotide-diphospho-sugar transferases"/>
    <property type="match status" value="1"/>
</dbReference>
<proteinExistence type="predicted"/>
<dbReference type="PANTHER" id="PTHR22916">
    <property type="entry name" value="GLYCOSYLTRANSFERASE"/>
    <property type="match status" value="1"/>
</dbReference>
<keyword evidence="3" id="KW-1185">Reference proteome</keyword>